<comment type="caution">
    <text evidence="5">The sequence shown here is derived from an EMBL/GenBank/DDBJ whole genome shotgun (WGS) entry which is preliminary data.</text>
</comment>
<evidence type="ECO:0000256" key="1">
    <source>
        <dbReference type="SAM" id="Coils"/>
    </source>
</evidence>
<keyword evidence="6" id="KW-1185">Reference proteome</keyword>
<sequence length="634" mass="69131">LARAQPRAQPRAPLRRLRRAGGPAVAGGGQEEEEEERFVFLEYEPDPAEAAAAAAQWEPEPQPQPEPRRERQPGRERRARGAAAGIPGVADPSVPPSGVSCSGCGAELQCADGAAPGFVPAEKYRSLVVSEGAAGLRGAVCQRCWALAHHGRALRLRLPPEEHRRVVSAALSRPPRHGRGPLLLYVLDVLELPDPVLPQVPALLGPGVPASGVLVVGNKVDLLPADAPGHLGRLRRRVAEACARAGLAGSALVDVRLVSAKTGFGMEGLVSRLQRSWKCAGDVYLLGATNSGKSTLFNTLLRSDYCKSRAPDIIDRATVSPWPGTTLNLLKFPIINPTCDRIFRRQERLKEEAAKTEDELSSEEKKYLNHLKKQGYLVGKVGRTFQRQKASPVVDFDPDMLSYSIDEDPKHSPKKREEREEFTHNEVKDARWCFDTPGIVKEDCVLNLLTEMEVKLVLPTVAIVPRTFILKPGTTLFLAALGRIDYLQGEKSAWFSVVASNLLPVHITTLSNADTIYEKHAGRELLKVPMGGEERMKEFPPLVHQDITLKGIGTTEAVADIKLSSAGWVAVTAHAEEELLLRAYTPKGTSLVVREPPLLPYISSIRGSRIAGTAAYRTKKPPSFVENLKTTGNR</sequence>
<feature type="compositionally biased region" description="Low complexity" evidence="2">
    <location>
        <begin position="1"/>
        <end position="12"/>
    </location>
</feature>
<name>A0A7K5KI67_9TYRA</name>
<dbReference type="InterPro" id="IPR052807">
    <property type="entry name" value="Mito_transl_resp_regulator"/>
</dbReference>
<keyword evidence="1" id="KW-0175">Coiled coil</keyword>
<dbReference type="Pfam" id="PF21516">
    <property type="entry name" value="YqeH-like_C"/>
    <property type="match status" value="1"/>
</dbReference>
<feature type="domain" description="NOA1/YqeH-like C-terminal" evidence="4">
    <location>
        <begin position="495"/>
        <end position="595"/>
    </location>
</feature>
<evidence type="ECO:0000313" key="5">
    <source>
        <dbReference type="EMBL" id="NWT05888.1"/>
    </source>
</evidence>
<dbReference type="PANTHER" id="PTHR46406">
    <property type="entry name" value="NITRIC OXIDE-ASSOCIATED PROTEIN 1"/>
    <property type="match status" value="1"/>
</dbReference>
<accession>A0A7K5KI67</accession>
<evidence type="ECO:0000256" key="2">
    <source>
        <dbReference type="SAM" id="MobiDB-lite"/>
    </source>
</evidence>
<evidence type="ECO:0000259" key="3">
    <source>
        <dbReference type="Pfam" id="PF01926"/>
    </source>
</evidence>
<feature type="coiled-coil region" evidence="1">
    <location>
        <begin position="339"/>
        <end position="366"/>
    </location>
</feature>
<feature type="domain" description="G" evidence="3">
    <location>
        <begin position="283"/>
        <end position="333"/>
    </location>
</feature>
<dbReference type="InterPro" id="IPR006073">
    <property type="entry name" value="GTP-bd"/>
</dbReference>
<dbReference type="Proteomes" id="UP000525714">
    <property type="component" value="Unassembled WGS sequence"/>
</dbReference>
<reference evidence="5 6" key="1">
    <citation type="submission" date="2019-09" db="EMBL/GenBank/DDBJ databases">
        <title>Bird 10,000 Genomes (B10K) Project - Family phase.</title>
        <authorList>
            <person name="Zhang G."/>
        </authorList>
    </citation>
    <scope>NUCLEOTIDE SEQUENCE [LARGE SCALE GENOMIC DNA]</scope>
    <source>
        <strain evidence="5">B10K-DU-003-16</strain>
        <tissue evidence="5">Mixed tissue sample</tissue>
    </source>
</reference>
<organism evidence="5 6">
    <name type="scientific">Mionectes macconnelli</name>
    <name type="common">McConnell's flycatcher</name>
    <dbReference type="NCBI Taxonomy" id="254557"/>
    <lineage>
        <taxon>Eukaryota</taxon>
        <taxon>Metazoa</taxon>
        <taxon>Chordata</taxon>
        <taxon>Craniata</taxon>
        <taxon>Vertebrata</taxon>
        <taxon>Euteleostomi</taxon>
        <taxon>Archelosauria</taxon>
        <taxon>Archosauria</taxon>
        <taxon>Dinosauria</taxon>
        <taxon>Saurischia</taxon>
        <taxon>Theropoda</taxon>
        <taxon>Coelurosauria</taxon>
        <taxon>Aves</taxon>
        <taxon>Neognathae</taxon>
        <taxon>Neoaves</taxon>
        <taxon>Telluraves</taxon>
        <taxon>Australaves</taxon>
        <taxon>Passeriformes</taxon>
        <taxon>Tyrannidae</taxon>
        <taxon>Mionectes</taxon>
    </lineage>
</organism>
<dbReference type="GO" id="GO:0005525">
    <property type="term" value="F:GTP binding"/>
    <property type="evidence" value="ECO:0007669"/>
    <property type="project" value="InterPro"/>
</dbReference>
<feature type="region of interest" description="Disordered" evidence="2">
    <location>
        <begin position="1"/>
        <end position="98"/>
    </location>
</feature>
<evidence type="ECO:0000313" key="6">
    <source>
        <dbReference type="Proteomes" id="UP000525714"/>
    </source>
</evidence>
<feature type="non-terminal residue" evidence="5">
    <location>
        <position position="1"/>
    </location>
</feature>
<dbReference type="Pfam" id="PF01926">
    <property type="entry name" value="MMR_HSR1"/>
    <property type="match status" value="1"/>
</dbReference>
<feature type="compositionally biased region" description="Basic and acidic residues" evidence="2">
    <location>
        <begin position="66"/>
        <end position="76"/>
    </location>
</feature>
<dbReference type="CDD" id="cd01855">
    <property type="entry name" value="YqeH"/>
    <property type="match status" value="1"/>
</dbReference>
<dbReference type="SUPFAM" id="SSF52540">
    <property type="entry name" value="P-loop containing nucleoside triphosphate hydrolases"/>
    <property type="match status" value="1"/>
</dbReference>
<feature type="non-terminal residue" evidence="5">
    <location>
        <position position="634"/>
    </location>
</feature>
<dbReference type="InterPro" id="IPR027417">
    <property type="entry name" value="P-loop_NTPase"/>
</dbReference>
<protein>
    <submittedName>
        <fullName evidence="5">NOA1 protein</fullName>
    </submittedName>
</protein>
<feature type="compositionally biased region" description="Low complexity" evidence="2">
    <location>
        <begin position="48"/>
        <end position="59"/>
    </location>
</feature>
<dbReference type="InterPro" id="IPR048422">
    <property type="entry name" value="NOA1/YqeH-like_C"/>
</dbReference>
<dbReference type="EMBL" id="VYZC01000940">
    <property type="protein sequence ID" value="NWT05888.1"/>
    <property type="molecule type" value="Genomic_DNA"/>
</dbReference>
<dbReference type="PANTHER" id="PTHR46406:SF1">
    <property type="entry name" value="NITRIC OXIDE-ASSOCIATED PROTEIN 1"/>
    <property type="match status" value="1"/>
</dbReference>
<dbReference type="Gene3D" id="3.40.50.300">
    <property type="entry name" value="P-loop containing nucleotide triphosphate hydrolases"/>
    <property type="match status" value="1"/>
</dbReference>
<gene>
    <name evidence="5" type="primary">Noa1</name>
    <name evidence="5" type="ORF">MIOMAC_R02973</name>
</gene>
<dbReference type="AlphaFoldDB" id="A0A7K5KI67"/>
<proteinExistence type="predicted"/>
<evidence type="ECO:0000259" key="4">
    <source>
        <dbReference type="Pfam" id="PF21516"/>
    </source>
</evidence>